<comment type="caution">
    <text evidence="1">The sequence shown here is derived from an EMBL/GenBank/DDBJ whole genome shotgun (WGS) entry which is preliminary data.</text>
</comment>
<evidence type="ECO:0000313" key="1">
    <source>
        <dbReference type="EMBL" id="PSF38771.1"/>
    </source>
</evidence>
<proteinExistence type="predicted"/>
<name>A0A2T1M240_9CHRO</name>
<dbReference type="Proteomes" id="UP000239001">
    <property type="component" value="Unassembled WGS sequence"/>
</dbReference>
<accession>A0A2T1M240</accession>
<gene>
    <name evidence="1" type="ORF">C7H19_04530</name>
</gene>
<reference evidence="1 2" key="1">
    <citation type="submission" date="2018-03" db="EMBL/GenBank/DDBJ databases">
        <title>The ancient ancestry and fast evolution of plastids.</title>
        <authorList>
            <person name="Moore K.R."/>
            <person name="Magnabosco C."/>
            <person name="Momper L."/>
            <person name="Gold D.A."/>
            <person name="Bosak T."/>
            <person name="Fournier G.P."/>
        </authorList>
    </citation>
    <scope>NUCLEOTIDE SEQUENCE [LARGE SCALE GENOMIC DNA]</scope>
    <source>
        <strain evidence="1 2">CCALA 016</strain>
    </source>
</reference>
<organism evidence="1 2">
    <name type="scientific">Aphanothece hegewaldii CCALA 016</name>
    <dbReference type="NCBI Taxonomy" id="2107694"/>
    <lineage>
        <taxon>Bacteria</taxon>
        <taxon>Bacillati</taxon>
        <taxon>Cyanobacteriota</taxon>
        <taxon>Cyanophyceae</taxon>
        <taxon>Oscillatoriophycideae</taxon>
        <taxon>Chroococcales</taxon>
        <taxon>Aphanothecaceae</taxon>
        <taxon>Aphanothece</taxon>
    </lineage>
</organism>
<dbReference type="RefSeq" id="WP_106455693.1">
    <property type="nucleotide sequence ID" value="NZ_PXOH01000003.1"/>
</dbReference>
<dbReference type="EMBL" id="PXOH01000003">
    <property type="protein sequence ID" value="PSF38771.1"/>
    <property type="molecule type" value="Genomic_DNA"/>
</dbReference>
<dbReference type="GO" id="GO:0016740">
    <property type="term" value="F:transferase activity"/>
    <property type="evidence" value="ECO:0007669"/>
    <property type="project" value="UniProtKB-KW"/>
</dbReference>
<keyword evidence="1" id="KW-0808">Transferase</keyword>
<dbReference type="AlphaFoldDB" id="A0A2T1M240"/>
<keyword evidence="2" id="KW-1185">Reference proteome</keyword>
<reference evidence="1 2" key="2">
    <citation type="submission" date="2018-03" db="EMBL/GenBank/DDBJ databases">
        <authorList>
            <person name="Keele B.F."/>
        </authorList>
    </citation>
    <scope>NUCLEOTIDE SEQUENCE [LARGE SCALE GENOMIC DNA]</scope>
    <source>
        <strain evidence="1 2">CCALA 016</strain>
    </source>
</reference>
<sequence>MFLQDKDSGTLVEILDIEALFSPLENAVSGQIQSGEDEQTPESFAKEDLIFPSGESLPLCWLDANYKRAQSA</sequence>
<protein>
    <submittedName>
        <fullName evidence="1">Acetyltransferase</fullName>
    </submittedName>
</protein>
<dbReference type="OrthoDB" id="9810649at2"/>
<evidence type="ECO:0000313" key="2">
    <source>
        <dbReference type="Proteomes" id="UP000239001"/>
    </source>
</evidence>